<dbReference type="Gene3D" id="1.10.10.10">
    <property type="entry name" value="Winged helix-like DNA-binding domain superfamily/Winged helix DNA-binding domain"/>
    <property type="match status" value="1"/>
</dbReference>
<keyword evidence="4" id="KW-0804">Transcription</keyword>
<dbReference type="InterPro" id="IPR058163">
    <property type="entry name" value="LysR-type_TF_proteobact-type"/>
</dbReference>
<dbReference type="PRINTS" id="PR00039">
    <property type="entry name" value="HTHLYSR"/>
</dbReference>
<comment type="similarity">
    <text evidence="1">Belongs to the LysR transcriptional regulatory family.</text>
</comment>
<accession>A0A916Y9P4</accession>
<dbReference type="EMBL" id="BMJJ01000012">
    <property type="protein sequence ID" value="GGD34916.1"/>
    <property type="molecule type" value="Genomic_DNA"/>
</dbReference>
<dbReference type="CDD" id="cd08422">
    <property type="entry name" value="PBP2_CrgA_like"/>
    <property type="match status" value="1"/>
</dbReference>
<dbReference type="PANTHER" id="PTHR30537">
    <property type="entry name" value="HTH-TYPE TRANSCRIPTIONAL REGULATOR"/>
    <property type="match status" value="1"/>
</dbReference>
<dbReference type="PROSITE" id="PS50931">
    <property type="entry name" value="HTH_LYSR"/>
    <property type="match status" value="1"/>
</dbReference>
<reference evidence="6" key="1">
    <citation type="journal article" date="2014" name="Int. J. Syst. Evol. Microbiol.">
        <title>Complete genome sequence of Corynebacterium casei LMG S-19264T (=DSM 44701T), isolated from a smear-ripened cheese.</title>
        <authorList>
            <consortium name="US DOE Joint Genome Institute (JGI-PGF)"/>
            <person name="Walter F."/>
            <person name="Albersmeier A."/>
            <person name="Kalinowski J."/>
            <person name="Ruckert C."/>
        </authorList>
    </citation>
    <scope>NUCLEOTIDE SEQUENCE</scope>
    <source>
        <strain evidence="6">CGMCC 1.15493</strain>
    </source>
</reference>
<dbReference type="RefSeq" id="WP_188854459.1">
    <property type="nucleotide sequence ID" value="NZ_BMJJ01000012.1"/>
</dbReference>
<dbReference type="SUPFAM" id="SSF53850">
    <property type="entry name" value="Periplasmic binding protein-like II"/>
    <property type="match status" value="1"/>
</dbReference>
<evidence type="ECO:0000256" key="4">
    <source>
        <dbReference type="ARBA" id="ARBA00023163"/>
    </source>
</evidence>
<evidence type="ECO:0000259" key="5">
    <source>
        <dbReference type="PROSITE" id="PS50931"/>
    </source>
</evidence>
<dbReference type="AlphaFoldDB" id="A0A916Y9P4"/>
<name>A0A916Y9P4_9HYPH</name>
<dbReference type="Proteomes" id="UP000613160">
    <property type="component" value="Unassembled WGS sequence"/>
</dbReference>
<dbReference type="InterPro" id="IPR000847">
    <property type="entry name" value="LysR_HTH_N"/>
</dbReference>
<sequence>MDLTAALRAFARTVERGSLTAAARDLSLSQPAVSKHIANLEHRVQARLLERSARSVRPTAEGQALYDASRSALASIDAAVEGLQADSGRIEGTIRVHAPSCIGTNHVHSIVMEFQRLHSSVAVDLVLESRTVDLVFENFDLALVYGRPEAQDVIIRRLGLVRRILVASPAFLAKHGQIDTLDRLSKVPLITTPRSVTAQNRLALLRDGTQTEVDVWSILRTIDGQVIARTLLEGHAAGPVQHLMIADDLASGRLLRILPDYEVRPTEMFLAYPSVKFMRPAVRAFAEFAVERLQKIEGVDAL</sequence>
<reference evidence="6" key="2">
    <citation type="submission" date="2020-09" db="EMBL/GenBank/DDBJ databases">
        <authorList>
            <person name="Sun Q."/>
            <person name="Zhou Y."/>
        </authorList>
    </citation>
    <scope>NUCLEOTIDE SEQUENCE</scope>
    <source>
        <strain evidence="6">CGMCC 1.15493</strain>
    </source>
</reference>
<proteinExistence type="inferred from homology"/>
<dbReference type="SUPFAM" id="SSF46785">
    <property type="entry name" value="Winged helix' DNA-binding domain"/>
    <property type="match status" value="1"/>
</dbReference>
<dbReference type="InterPro" id="IPR036388">
    <property type="entry name" value="WH-like_DNA-bd_sf"/>
</dbReference>
<dbReference type="GO" id="GO:0003677">
    <property type="term" value="F:DNA binding"/>
    <property type="evidence" value="ECO:0007669"/>
    <property type="project" value="UniProtKB-KW"/>
</dbReference>
<comment type="caution">
    <text evidence="6">The sequence shown here is derived from an EMBL/GenBank/DDBJ whole genome shotgun (WGS) entry which is preliminary data.</text>
</comment>
<dbReference type="InterPro" id="IPR005119">
    <property type="entry name" value="LysR_subst-bd"/>
</dbReference>
<dbReference type="FunFam" id="1.10.10.10:FF:000001">
    <property type="entry name" value="LysR family transcriptional regulator"/>
    <property type="match status" value="1"/>
</dbReference>
<dbReference type="InterPro" id="IPR036390">
    <property type="entry name" value="WH_DNA-bd_sf"/>
</dbReference>
<evidence type="ECO:0000313" key="7">
    <source>
        <dbReference type="Proteomes" id="UP000613160"/>
    </source>
</evidence>
<organism evidence="6 7">
    <name type="scientific">Aureimonas glaciei</name>
    <dbReference type="NCBI Taxonomy" id="1776957"/>
    <lineage>
        <taxon>Bacteria</taxon>
        <taxon>Pseudomonadati</taxon>
        <taxon>Pseudomonadota</taxon>
        <taxon>Alphaproteobacteria</taxon>
        <taxon>Hyphomicrobiales</taxon>
        <taxon>Aurantimonadaceae</taxon>
        <taxon>Aureimonas</taxon>
    </lineage>
</organism>
<keyword evidence="2" id="KW-0805">Transcription regulation</keyword>
<dbReference type="Pfam" id="PF00126">
    <property type="entry name" value="HTH_1"/>
    <property type="match status" value="1"/>
</dbReference>
<dbReference type="Pfam" id="PF03466">
    <property type="entry name" value="LysR_substrate"/>
    <property type="match status" value="1"/>
</dbReference>
<dbReference type="PANTHER" id="PTHR30537:SF5">
    <property type="entry name" value="HTH-TYPE TRANSCRIPTIONAL ACTIVATOR TTDR-RELATED"/>
    <property type="match status" value="1"/>
</dbReference>
<keyword evidence="3" id="KW-0238">DNA-binding</keyword>
<dbReference type="Gene3D" id="3.40.190.290">
    <property type="match status" value="1"/>
</dbReference>
<evidence type="ECO:0000256" key="1">
    <source>
        <dbReference type="ARBA" id="ARBA00009437"/>
    </source>
</evidence>
<keyword evidence="7" id="KW-1185">Reference proteome</keyword>
<evidence type="ECO:0000313" key="6">
    <source>
        <dbReference type="EMBL" id="GGD34916.1"/>
    </source>
</evidence>
<dbReference type="GO" id="GO:0003700">
    <property type="term" value="F:DNA-binding transcription factor activity"/>
    <property type="evidence" value="ECO:0007669"/>
    <property type="project" value="InterPro"/>
</dbReference>
<protein>
    <submittedName>
        <fullName evidence="6">LysR family transcriptional regulator</fullName>
    </submittedName>
</protein>
<evidence type="ECO:0000256" key="3">
    <source>
        <dbReference type="ARBA" id="ARBA00023125"/>
    </source>
</evidence>
<gene>
    <name evidence="6" type="ORF">GCM10011335_42440</name>
</gene>
<evidence type="ECO:0000256" key="2">
    <source>
        <dbReference type="ARBA" id="ARBA00023015"/>
    </source>
</evidence>
<feature type="domain" description="HTH lysR-type" evidence="5">
    <location>
        <begin position="1"/>
        <end position="59"/>
    </location>
</feature>